<dbReference type="GO" id="GO:0003729">
    <property type="term" value="F:mRNA binding"/>
    <property type="evidence" value="ECO:0007669"/>
    <property type="project" value="TreeGrafter"/>
</dbReference>
<sequence length="380" mass="43148">MATGGTDHVEELNENIETLDLNNPPDNNPSKQNENIETLDLNNPPDYNPSKQNERKNQGKAGRQGKENRGQRKQEPSGYLQNQLTGSMILKKNELHIKNLEPGVDNTELHNIFKQYGILTEVRVVRNAQDKSKGFALISYKTAAEAEQALTQMNYHKIGEKYISISYVEHDATRPSDPNKQYKKDTIMVRNIPDTWDEEELKNKFMDFGNIIECTICRDGDGNSKRMGFVHYFSYKAAEKAILEMHGRVFQGKPIFLCLSELQPGRKFPKAKPSNPPVAKDKLFIANLPNDVQKEELRSLFSRYGTIRDLKLVPGKHAAIGFIQFVLPKDAQRAVAMDGHMLKAKKIKVTLANIKPGHRSDDPGEIPKKLNLLDYDVDYD</sequence>
<feature type="domain" description="RRM" evidence="4">
    <location>
        <begin position="281"/>
        <end position="354"/>
    </location>
</feature>
<dbReference type="Pfam" id="PF00076">
    <property type="entry name" value="RRM_1"/>
    <property type="match status" value="3"/>
</dbReference>
<evidence type="ECO:0000259" key="4">
    <source>
        <dbReference type="PROSITE" id="PS50102"/>
    </source>
</evidence>
<dbReference type="InterPro" id="IPR035979">
    <property type="entry name" value="RBD_domain_sf"/>
</dbReference>
<reference evidence="5" key="1">
    <citation type="submission" date="2021-05" db="EMBL/GenBank/DDBJ databases">
        <authorList>
            <person name="Alioto T."/>
            <person name="Alioto T."/>
            <person name="Gomez Garrido J."/>
        </authorList>
    </citation>
    <scope>NUCLEOTIDE SEQUENCE</scope>
</reference>
<dbReference type="EMBL" id="HBUF01545018">
    <property type="protein sequence ID" value="CAG6756585.1"/>
    <property type="molecule type" value="Transcribed_RNA"/>
</dbReference>
<evidence type="ECO:0000256" key="1">
    <source>
        <dbReference type="ARBA" id="ARBA00022884"/>
    </source>
</evidence>
<feature type="region of interest" description="Disordered" evidence="3">
    <location>
        <begin position="1"/>
        <end position="81"/>
    </location>
</feature>
<dbReference type="AlphaFoldDB" id="A0A8D9ELY3"/>
<feature type="domain" description="RRM" evidence="4">
    <location>
        <begin position="185"/>
        <end position="262"/>
    </location>
</feature>
<protein>
    <submittedName>
        <fullName evidence="5">Polyadenylate-binding protein 8</fullName>
    </submittedName>
</protein>
<feature type="domain" description="RRM" evidence="4">
    <location>
        <begin position="93"/>
        <end position="170"/>
    </location>
</feature>
<dbReference type="SUPFAM" id="SSF54928">
    <property type="entry name" value="RNA-binding domain, RBD"/>
    <property type="match status" value="2"/>
</dbReference>
<evidence type="ECO:0000313" key="5">
    <source>
        <dbReference type="EMBL" id="CAG6756585.1"/>
    </source>
</evidence>
<dbReference type="CDD" id="cd00590">
    <property type="entry name" value="RRM_SF"/>
    <property type="match status" value="2"/>
</dbReference>
<dbReference type="PANTHER" id="PTHR48025:SF1">
    <property type="entry name" value="RRM DOMAIN-CONTAINING PROTEIN"/>
    <property type="match status" value="1"/>
</dbReference>
<dbReference type="Gene3D" id="3.30.70.330">
    <property type="match status" value="3"/>
</dbReference>
<dbReference type="InterPro" id="IPR000504">
    <property type="entry name" value="RRM_dom"/>
</dbReference>
<dbReference type="InterPro" id="IPR050502">
    <property type="entry name" value="Euk_RNA-bind_prot"/>
</dbReference>
<dbReference type="SMART" id="SM00360">
    <property type="entry name" value="RRM"/>
    <property type="match status" value="3"/>
</dbReference>
<feature type="compositionally biased region" description="Basic and acidic residues" evidence="3">
    <location>
        <begin position="64"/>
        <end position="75"/>
    </location>
</feature>
<dbReference type="InterPro" id="IPR012677">
    <property type="entry name" value="Nucleotide-bd_a/b_plait_sf"/>
</dbReference>
<proteinExistence type="predicted"/>
<organism evidence="5">
    <name type="scientific">Cacopsylla melanoneura</name>
    <dbReference type="NCBI Taxonomy" id="428564"/>
    <lineage>
        <taxon>Eukaryota</taxon>
        <taxon>Metazoa</taxon>
        <taxon>Ecdysozoa</taxon>
        <taxon>Arthropoda</taxon>
        <taxon>Hexapoda</taxon>
        <taxon>Insecta</taxon>
        <taxon>Pterygota</taxon>
        <taxon>Neoptera</taxon>
        <taxon>Paraneoptera</taxon>
        <taxon>Hemiptera</taxon>
        <taxon>Sternorrhyncha</taxon>
        <taxon>Psylloidea</taxon>
        <taxon>Psyllidae</taxon>
        <taxon>Psyllinae</taxon>
        <taxon>Cacopsylla</taxon>
    </lineage>
</organism>
<keyword evidence="1 2" id="KW-0694">RNA-binding</keyword>
<accession>A0A8D9ELY3</accession>
<dbReference type="PANTHER" id="PTHR48025">
    <property type="entry name" value="OS02G0815200 PROTEIN"/>
    <property type="match status" value="1"/>
</dbReference>
<feature type="compositionally biased region" description="Low complexity" evidence="3">
    <location>
        <begin position="19"/>
        <end position="29"/>
    </location>
</feature>
<name>A0A8D9ELY3_9HEMI</name>
<dbReference type="PROSITE" id="PS50102">
    <property type="entry name" value="RRM"/>
    <property type="match status" value="3"/>
</dbReference>
<evidence type="ECO:0000256" key="3">
    <source>
        <dbReference type="SAM" id="MobiDB-lite"/>
    </source>
</evidence>
<evidence type="ECO:0000256" key="2">
    <source>
        <dbReference type="PROSITE-ProRule" id="PRU00176"/>
    </source>
</evidence>